<keyword evidence="6 9" id="KW-0472">Membrane</keyword>
<evidence type="ECO:0000313" key="10">
    <source>
        <dbReference type="EMBL" id="KAG2453664.1"/>
    </source>
</evidence>
<dbReference type="EMBL" id="JAEHOD010000003">
    <property type="protein sequence ID" value="KAG2453664.1"/>
    <property type="molecule type" value="Genomic_DNA"/>
</dbReference>
<evidence type="ECO:0000256" key="3">
    <source>
        <dbReference type="ARBA" id="ARBA00022989"/>
    </source>
</evidence>
<keyword evidence="4" id="KW-0333">Golgi apparatus</keyword>
<accession>A0A835WUH3</accession>
<feature type="region of interest" description="Disordered" evidence="8">
    <location>
        <begin position="97"/>
        <end position="116"/>
    </location>
</feature>
<dbReference type="OrthoDB" id="248903at2759"/>
<evidence type="ECO:0000313" key="11">
    <source>
        <dbReference type="Proteomes" id="UP000613740"/>
    </source>
</evidence>
<evidence type="ECO:0000256" key="8">
    <source>
        <dbReference type="SAM" id="MobiDB-lite"/>
    </source>
</evidence>
<feature type="region of interest" description="Disordered" evidence="8">
    <location>
        <begin position="122"/>
        <end position="158"/>
    </location>
</feature>
<keyword evidence="2 9" id="KW-0812">Transmembrane</keyword>
<dbReference type="PANTHER" id="PTHR13815">
    <property type="entry name" value="GOLGIN-84"/>
    <property type="match status" value="1"/>
</dbReference>
<evidence type="ECO:0000256" key="6">
    <source>
        <dbReference type="ARBA" id="ARBA00023136"/>
    </source>
</evidence>
<evidence type="ECO:0000256" key="4">
    <source>
        <dbReference type="ARBA" id="ARBA00023034"/>
    </source>
</evidence>
<feature type="compositionally biased region" description="Low complexity" evidence="8">
    <location>
        <begin position="310"/>
        <end position="321"/>
    </location>
</feature>
<feature type="coiled-coil region" evidence="7">
    <location>
        <begin position="718"/>
        <end position="754"/>
    </location>
</feature>
<feature type="region of interest" description="Disordered" evidence="8">
    <location>
        <begin position="171"/>
        <end position="214"/>
    </location>
</feature>
<evidence type="ECO:0008006" key="12">
    <source>
        <dbReference type="Google" id="ProtNLM"/>
    </source>
</evidence>
<proteinExistence type="predicted"/>
<feature type="transmembrane region" description="Helical" evidence="9">
    <location>
        <begin position="826"/>
        <end position="846"/>
    </location>
</feature>
<keyword evidence="11" id="KW-1185">Reference proteome</keyword>
<gene>
    <name evidence="10" type="ORF">HYH02_001877</name>
</gene>
<feature type="compositionally biased region" description="Low complexity" evidence="8">
    <location>
        <begin position="201"/>
        <end position="214"/>
    </location>
</feature>
<dbReference type="PANTHER" id="PTHR13815:SF7">
    <property type="entry name" value="GOLGIN SUBFAMILY A MEMBER 5"/>
    <property type="match status" value="1"/>
</dbReference>
<protein>
    <recommendedName>
        <fullName evidence="12">Golgin-84</fullName>
    </recommendedName>
</protein>
<evidence type="ECO:0000256" key="5">
    <source>
        <dbReference type="ARBA" id="ARBA00023054"/>
    </source>
</evidence>
<feature type="region of interest" description="Disordered" evidence="8">
    <location>
        <begin position="40"/>
        <end position="59"/>
    </location>
</feature>
<dbReference type="GO" id="GO:0007030">
    <property type="term" value="P:Golgi organization"/>
    <property type="evidence" value="ECO:0007669"/>
    <property type="project" value="InterPro"/>
</dbReference>
<dbReference type="AlphaFoldDB" id="A0A835WUH3"/>
<feature type="region of interest" description="Disordered" evidence="8">
    <location>
        <begin position="304"/>
        <end position="338"/>
    </location>
</feature>
<feature type="compositionally biased region" description="Low complexity" evidence="8">
    <location>
        <begin position="329"/>
        <end position="338"/>
    </location>
</feature>
<dbReference type="Proteomes" id="UP000613740">
    <property type="component" value="Unassembled WGS sequence"/>
</dbReference>
<reference evidence="10" key="1">
    <citation type="journal article" date="2020" name="bioRxiv">
        <title>Comparative genomics of Chlamydomonas.</title>
        <authorList>
            <person name="Craig R.J."/>
            <person name="Hasan A.R."/>
            <person name="Ness R.W."/>
            <person name="Keightley P.D."/>
        </authorList>
    </citation>
    <scope>NUCLEOTIDE SEQUENCE</scope>
    <source>
        <strain evidence="10">CCAP 11/173</strain>
    </source>
</reference>
<keyword evidence="5 7" id="KW-0175">Coiled coil</keyword>
<feature type="compositionally biased region" description="Low complexity" evidence="8">
    <location>
        <begin position="44"/>
        <end position="59"/>
    </location>
</feature>
<dbReference type="GO" id="GO:0031985">
    <property type="term" value="C:Golgi cisterna"/>
    <property type="evidence" value="ECO:0007669"/>
    <property type="project" value="TreeGrafter"/>
</dbReference>
<dbReference type="GO" id="GO:0000139">
    <property type="term" value="C:Golgi membrane"/>
    <property type="evidence" value="ECO:0007669"/>
    <property type="project" value="UniProtKB-SubCell"/>
</dbReference>
<name>A0A835WUH3_9CHLO</name>
<feature type="coiled-coil region" evidence="7">
    <location>
        <begin position="488"/>
        <end position="618"/>
    </location>
</feature>
<dbReference type="Pfam" id="PF09787">
    <property type="entry name" value="Golgin_A5"/>
    <property type="match status" value="1"/>
</dbReference>
<evidence type="ECO:0000256" key="9">
    <source>
        <dbReference type="SAM" id="Phobius"/>
    </source>
</evidence>
<keyword evidence="3 9" id="KW-1133">Transmembrane helix</keyword>
<organism evidence="10 11">
    <name type="scientific">Chlamydomonas schloesseri</name>
    <dbReference type="NCBI Taxonomy" id="2026947"/>
    <lineage>
        <taxon>Eukaryota</taxon>
        <taxon>Viridiplantae</taxon>
        <taxon>Chlorophyta</taxon>
        <taxon>core chlorophytes</taxon>
        <taxon>Chlorophyceae</taxon>
        <taxon>CS clade</taxon>
        <taxon>Chlamydomonadales</taxon>
        <taxon>Chlamydomonadaceae</taxon>
        <taxon>Chlamydomonas</taxon>
    </lineage>
</organism>
<comment type="caution">
    <text evidence="10">The sequence shown here is derived from an EMBL/GenBank/DDBJ whole genome shotgun (WGS) entry which is preliminary data.</text>
</comment>
<dbReference type="InterPro" id="IPR019177">
    <property type="entry name" value="Golgin_subfamily_A_member_5"/>
</dbReference>
<evidence type="ECO:0000256" key="2">
    <source>
        <dbReference type="ARBA" id="ARBA00022692"/>
    </source>
</evidence>
<sequence length="867" mass="86589">MASWLKAAEGLLEAVDKSVSKTVGTLGLAEGEALDTTFQGEFSAGGAPTAAPRAQPATGQATSYTTFAYQQPQAGTSQAHYGGSSTHVGLGAGSAYPPSTAGGAASTGSRGAAGGFTVKSDAPIPFGSKPPAPPPSTYVAGISPSSSQGALSGIGGGAPVTGSSAAQAVPAYAPQSAPPTTANTIGTERFSGSGAPGAGAGSTAASTPHPAVPAAAAAAPRGVLAQPSSAAGLSLPKSHTHLEAAQGLTAGARHSSGSVEAGARAATVASSSIDSTAAATAPPTSALGTAALVSTSAVPPVDAVSSMHRAGSSSGDVAAAGQKRGSGSGEPVSGSSSAATAAVTPGAAAAMAAATLASATAAVTNSLSFFNLVGDELEGGAAPGTSASAPGAAAVDGGSGGAAAGQVQALTRTVEQLRKRLEASRLENEQLEDMLARAEVKAQQEAALVASLREELSGLQQSRASSESSLAAQLSVAKASLADVAAKYEASQRQALLLEGQLSALEESSRRIMEQHNDREGGMLDALRAELSSAESRLAAERKAHQASRVAAAARESDLEAQIAGSTAALADLTRSLEDANRKARALEEEVVAATRGRNDLAAQVQSLQRQLADAGIEVDSGTGANGDGALGVMRSPGLAAKSAAAAAAAAAEMEVLRGELSHHKRAAELAKQAAEAGQAQVAAMTAELEALRHSIEQRKDTAQLEAQLREMSDMLYLKQTQLERLAAEKAAQQLKTERELESVRQELAKLTRATVGQGGGSGSGLPTSSLASAGGGHDVIPMDALGEPYQRLARNNKVGKAVKAAANFLDSTASTTSYVLRQYPLARIGVFAYVVLIHLYVYLLIARMQRMATHWEASISAAPAST</sequence>
<evidence type="ECO:0000256" key="7">
    <source>
        <dbReference type="SAM" id="Coils"/>
    </source>
</evidence>
<feature type="coiled-coil region" evidence="7">
    <location>
        <begin position="407"/>
        <end position="455"/>
    </location>
</feature>
<dbReference type="GO" id="GO:0000301">
    <property type="term" value="P:retrograde transport, vesicle recycling within Golgi"/>
    <property type="evidence" value="ECO:0007669"/>
    <property type="project" value="TreeGrafter"/>
</dbReference>
<comment type="subcellular location">
    <subcellularLocation>
        <location evidence="1">Golgi apparatus membrane</location>
        <topology evidence="1">Single-pass membrane protein</topology>
    </subcellularLocation>
</comment>
<feature type="compositionally biased region" description="Low complexity" evidence="8">
    <location>
        <begin position="99"/>
        <end position="110"/>
    </location>
</feature>
<evidence type="ECO:0000256" key="1">
    <source>
        <dbReference type="ARBA" id="ARBA00004194"/>
    </source>
</evidence>